<gene>
    <name evidence="6" type="ORF">GGR12_002473</name>
</gene>
<keyword evidence="1" id="KW-0805">Transcription regulation</keyword>
<keyword evidence="7" id="KW-1185">Reference proteome</keyword>
<dbReference type="InterPro" id="IPR009057">
    <property type="entry name" value="Homeodomain-like_sf"/>
</dbReference>
<protein>
    <submittedName>
        <fullName evidence="6">AcrR family transcriptional regulator</fullName>
    </submittedName>
</protein>
<dbReference type="SUPFAM" id="SSF46689">
    <property type="entry name" value="Homeodomain-like"/>
    <property type="match status" value="1"/>
</dbReference>
<comment type="caution">
    <text evidence="6">The sequence shown here is derived from an EMBL/GenBank/DDBJ whole genome shotgun (WGS) entry which is preliminary data.</text>
</comment>
<proteinExistence type="predicted"/>
<organism evidence="6 7">
    <name type="scientific">Brevundimonas lenta</name>
    <dbReference type="NCBI Taxonomy" id="424796"/>
    <lineage>
        <taxon>Bacteria</taxon>
        <taxon>Pseudomonadati</taxon>
        <taxon>Pseudomonadota</taxon>
        <taxon>Alphaproteobacteria</taxon>
        <taxon>Caulobacterales</taxon>
        <taxon>Caulobacteraceae</taxon>
        <taxon>Brevundimonas</taxon>
    </lineage>
</organism>
<dbReference type="SUPFAM" id="SSF48498">
    <property type="entry name" value="Tetracyclin repressor-like, C-terminal domain"/>
    <property type="match status" value="1"/>
</dbReference>
<dbReference type="GO" id="GO:0003700">
    <property type="term" value="F:DNA-binding transcription factor activity"/>
    <property type="evidence" value="ECO:0007669"/>
    <property type="project" value="TreeGrafter"/>
</dbReference>
<dbReference type="EMBL" id="JACIDM010000002">
    <property type="protein sequence ID" value="MBB4083607.1"/>
    <property type="molecule type" value="Genomic_DNA"/>
</dbReference>
<dbReference type="InterPro" id="IPR025996">
    <property type="entry name" value="MT1864/Rv1816-like_C"/>
</dbReference>
<dbReference type="RefSeq" id="WP_183204684.1">
    <property type="nucleotide sequence ID" value="NZ_BAAAER010000007.1"/>
</dbReference>
<reference evidence="6 7" key="1">
    <citation type="submission" date="2020-08" db="EMBL/GenBank/DDBJ databases">
        <title>Genomic Encyclopedia of Type Strains, Phase IV (KMG-IV): sequencing the most valuable type-strain genomes for metagenomic binning, comparative biology and taxonomic classification.</title>
        <authorList>
            <person name="Goeker M."/>
        </authorList>
    </citation>
    <scope>NUCLEOTIDE SEQUENCE [LARGE SCALE GENOMIC DNA]</scope>
    <source>
        <strain evidence="6 7">DSM 23960</strain>
    </source>
</reference>
<evidence type="ECO:0000256" key="2">
    <source>
        <dbReference type="ARBA" id="ARBA00023125"/>
    </source>
</evidence>
<dbReference type="PRINTS" id="PR00455">
    <property type="entry name" value="HTHTETR"/>
</dbReference>
<dbReference type="InterPro" id="IPR036271">
    <property type="entry name" value="Tet_transcr_reg_TetR-rel_C_sf"/>
</dbReference>
<dbReference type="PANTHER" id="PTHR30055:SF220">
    <property type="entry name" value="TETR-FAMILY REGULATORY PROTEIN"/>
    <property type="match status" value="1"/>
</dbReference>
<feature type="DNA-binding region" description="H-T-H motif" evidence="4">
    <location>
        <begin position="36"/>
        <end position="55"/>
    </location>
</feature>
<evidence type="ECO:0000256" key="3">
    <source>
        <dbReference type="ARBA" id="ARBA00023163"/>
    </source>
</evidence>
<feature type="domain" description="HTH tetR-type" evidence="5">
    <location>
        <begin position="13"/>
        <end position="73"/>
    </location>
</feature>
<dbReference type="Gene3D" id="1.10.357.10">
    <property type="entry name" value="Tetracycline Repressor, domain 2"/>
    <property type="match status" value="1"/>
</dbReference>
<dbReference type="GO" id="GO:0000976">
    <property type="term" value="F:transcription cis-regulatory region binding"/>
    <property type="evidence" value="ECO:0007669"/>
    <property type="project" value="TreeGrafter"/>
</dbReference>
<dbReference type="AlphaFoldDB" id="A0A7W6JGE6"/>
<accession>A0A7W6JGE6</accession>
<name>A0A7W6JGE6_9CAUL</name>
<dbReference type="PROSITE" id="PS50977">
    <property type="entry name" value="HTH_TETR_2"/>
    <property type="match status" value="1"/>
</dbReference>
<evidence type="ECO:0000313" key="7">
    <source>
        <dbReference type="Proteomes" id="UP000529946"/>
    </source>
</evidence>
<evidence type="ECO:0000256" key="4">
    <source>
        <dbReference type="PROSITE-ProRule" id="PRU00335"/>
    </source>
</evidence>
<dbReference type="Pfam" id="PF00440">
    <property type="entry name" value="TetR_N"/>
    <property type="match status" value="1"/>
</dbReference>
<dbReference type="Pfam" id="PF13305">
    <property type="entry name" value="TetR_C_33"/>
    <property type="match status" value="1"/>
</dbReference>
<keyword evidence="2 4" id="KW-0238">DNA-binding</keyword>
<dbReference type="PANTHER" id="PTHR30055">
    <property type="entry name" value="HTH-TYPE TRANSCRIPTIONAL REGULATOR RUTR"/>
    <property type="match status" value="1"/>
</dbReference>
<dbReference type="InterPro" id="IPR050109">
    <property type="entry name" value="HTH-type_TetR-like_transc_reg"/>
</dbReference>
<dbReference type="Proteomes" id="UP000529946">
    <property type="component" value="Unassembled WGS sequence"/>
</dbReference>
<evidence type="ECO:0000259" key="5">
    <source>
        <dbReference type="PROSITE" id="PS50977"/>
    </source>
</evidence>
<sequence length="196" mass="20633">MVSEKVRSTYHHGDARNALLKAAGELLEQAGAAGLSLRQVAERAGLSRQAPYNHFADKSALLAELIVHGFDQLRRAMESSERDGTNAQDRLRLAGLAYIRFAQSSPALFRLMFASELVDPASHPQVQAGQGAALAVVTGIVAAMADTADAADLTLAAWALVHGYAVLCNEAGLEAPDRGEERAALFARIIAAAAAS</sequence>
<evidence type="ECO:0000256" key="1">
    <source>
        <dbReference type="ARBA" id="ARBA00023015"/>
    </source>
</evidence>
<evidence type="ECO:0000313" key="6">
    <source>
        <dbReference type="EMBL" id="MBB4083607.1"/>
    </source>
</evidence>
<dbReference type="InterPro" id="IPR001647">
    <property type="entry name" value="HTH_TetR"/>
</dbReference>
<keyword evidence="3" id="KW-0804">Transcription</keyword>